<name>A0A553NW25_9TELE</name>
<feature type="region of interest" description="Disordered" evidence="2">
    <location>
        <begin position="175"/>
        <end position="254"/>
    </location>
</feature>
<dbReference type="PANTHER" id="PTHR16046:SF9">
    <property type="entry name" value="SMC5-SMC6 COMPLEX LOCALIZATION FACTOR PROTEIN 2"/>
    <property type="match status" value="1"/>
</dbReference>
<proteinExistence type="inferred from homology"/>
<evidence type="ECO:0000256" key="2">
    <source>
        <dbReference type="SAM" id="MobiDB-lite"/>
    </source>
</evidence>
<comment type="similarity">
    <text evidence="1">Belongs to the FAM178 family.</text>
</comment>
<feature type="compositionally biased region" description="Acidic residues" evidence="2">
    <location>
        <begin position="983"/>
        <end position="1005"/>
    </location>
</feature>
<feature type="region of interest" description="Disordered" evidence="2">
    <location>
        <begin position="974"/>
        <end position="1018"/>
    </location>
</feature>
<feature type="compositionally biased region" description="Basic and acidic residues" evidence="2">
    <location>
        <begin position="181"/>
        <end position="193"/>
    </location>
</feature>
<organism evidence="4 5">
    <name type="scientific">Danionella cerebrum</name>
    <dbReference type="NCBI Taxonomy" id="2873325"/>
    <lineage>
        <taxon>Eukaryota</taxon>
        <taxon>Metazoa</taxon>
        <taxon>Chordata</taxon>
        <taxon>Craniata</taxon>
        <taxon>Vertebrata</taxon>
        <taxon>Euteleostomi</taxon>
        <taxon>Actinopterygii</taxon>
        <taxon>Neopterygii</taxon>
        <taxon>Teleostei</taxon>
        <taxon>Ostariophysi</taxon>
        <taxon>Cypriniformes</taxon>
        <taxon>Danionidae</taxon>
        <taxon>Danioninae</taxon>
        <taxon>Danionella</taxon>
    </lineage>
</organism>
<feature type="compositionally biased region" description="Basic and acidic residues" evidence="2">
    <location>
        <begin position="226"/>
        <end position="239"/>
    </location>
</feature>
<feature type="compositionally biased region" description="Polar residues" evidence="2">
    <location>
        <begin position="281"/>
        <end position="290"/>
    </location>
</feature>
<evidence type="ECO:0000259" key="3">
    <source>
        <dbReference type="Pfam" id="PF14816"/>
    </source>
</evidence>
<feature type="compositionally biased region" description="Polar residues" evidence="2">
    <location>
        <begin position="245"/>
        <end position="254"/>
    </location>
</feature>
<comment type="caution">
    <text evidence="4">The sequence shown here is derived from an EMBL/GenBank/DDBJ whole genome shotgun (WGS) entry which is preliminary data.</text>
</comment>
<feature type="compositionally biased region" description="Polar residues" evidence="2">
    <location>
        <begin position="321"/>
        <end position="330"/>
    </location>
</feature>
<feature type="region of interest" description="Disordered" evidence="2">
    <location>
        <begin position="303"/>
        <end position="359"/>
    </location>
</feature>
<feature type="region of interest" description="Disordered" evidence="2">
    <location>
        <begin position="268"/>
        <end position="290"/>
    </location>
</feature>
<feature type="domain" description="Coiled-coil SMC6 And NSE5 INteracting (CANIN)" evidence="3">
    <location>
        <begin position="500"/>
        <end position="846"/>
    </location>
</feature>
<feature type="region of interest" description="Disordered" evidence="2">
    <location>
        <begin position="55"/>
        <end position="79"/>
    </location>
</feature>
<feature type="region of interest" description="Disordered" evidence="2">
    <location>
        <begin position="148"/>
        <end position="167"/>
    </location>
</feature>
<evidence type="ECO:0000313" key="4">
    <source>
        <dbReference type="EMBL" id="TRY69628.1"/>
    </source>
</evidence>
<feature type="compositionally biased region" description="Basic and acidic residues" evidence="2">
    <location>
        <begin position="345"/>
        <end position="359"/>
    </location>
</feature>
<dbReference type="Pfam" id="PF14816">
    <property type="entry name" value="CANIN"/>
    <property type="match status" value="1"/>
</dbReference>
<dbReference type="PANTHER" id="PTHR16046">
    <property type="entry name" value="SMC5-SMC6 COMPLEX LOCALIZATION FACTOR 2"/>
    <property type="match status" value="1"/>
</dbReference>
<reference evidence="4 5" key="1">
    <citation type="journal article" date="2019" name="Sci. Data">
        <title>Hybrid genome assembly and annotation of Danionella translucida.</title>
        <authorList>
            <person name="Kadobianskyi M."/>
            <person name="Schulze L."/>
            <person name="Schuelke M."/>
            <person name="Judkewitz B."/>
        </authorList>
    </citation>
    <scope>NUCLEOTIDE SEQUENCE [LARGE SCALE GENOMIC DNA]</scope>
    <source>
        <strain evidence="4 5">Bolton</strain>
    </source>
</reference>
<feature type="compositionally biased region" description="Low complexity" evidence="2">
    <location>
        <begin position="309"/>
        <end position="320"/>
    </location>
</feature>
<dbReference type="InterPro" id="IPR026161">
    <property type="entry name" value="FAM178"/>
</dbReference>
<dbReference type="STRING" id="623744.A0A553NW25"/>
<evidence type="ECO:0000256" key="1">
    <source>
        <dbReference type="ARBA" id="ARBA00010311"/>
    </source>
</evidence>
<accession>A0A553NW25</accession>
<evidence type="ECO:0000313" key="5">
    <source>
        <dbReference type="Proteomes" id="UP000316079"/>
    </source>
</evidence>
<keyword evidence="5" id="KW-1185">Reference proteome</keyword>
<sequence>MSSFFKQKSTFLVNKVTPQHNNVDATSHAAPGLSKSSWENSKCFVSLPKYIPPSTNGISRKSSTATLQTSNKSSRTERDNFKSLKDVRNLQPNSGTVGSATSPALKQKRDLLQRTISSYSRDREASFALSRELNENLRVGEGLFRSMTARRHSLTPTSLPRRSPERRKTHLFQLIPKHSAGHSDDGKQPRDQKASPSSNMFGQKELTAPHKNTSPEGGLSLSAKRKSNESTDSEREMKRPRVNPPHSSRMNSSPKYVKQAFLNNSADSPITLKDFPPKSHSPASNCGTKLKPTSTIQLFKSSTEVQIGKTDSSQSTKSSQPNLFNVSQPPTFAGSDTLCTPNNRLKAEGESVSKHHNESVKSLSDWKISSFTEQASACKMNPDERALVKVEQSRSPGAIEPGPGLSVKVEGADKAKHCPLWKDPLDIELEYGSGDELREHCAISLSSSSSGHDDEYLPSLKEILDWSVRVPVTPEKDAFSEPSTPVTKPAWGKSPVLAWSKELERQLLESYDEDPVNIDDDKNSESKEEDISLEHREFLRRFSMASCAIREVHPGEEIFTPARFGQLFSHQMLDIRKINVIPQNRSQKILLQSLPENVLSLISAGLLRNAYFSSPCQPEVTHWLFQMMSVHPNPIVCSQILESLQTIAVSAAGYRVEQQIQSAEVWVPSVRDITLVLMNIGASFISLFPLETLQPPFTEGELLENVQLEDPSQIRVMSNDRDDAGLPGHNLEGILKYLSLCTALCPKSYPDEELLLLLAMTCRMGLDPHFHFEPTTDLRILLENLLKNITHWDAQISNTCQTLTGLTEDHHNLRRIVSLLPDSSRGKQLKRYLSVSIISKLLNHTCSYVPSSTQCTLSLLQNLIPKMRPSSLVENLLSSRGSEDAGATTLDQQAYYLCYTLLALTNEASNLEVLSSTQRNDLRSLSSLLEKHIKCDIRESGKMLYRSKVKDFVARIYTRWQALLTRTRPQKGKLYDYWKPPPEDEMPPSDIEVQDSSESAEETAASEELLPQKNTFLD</sequence>
<protein>
    <recommendedName>
        <fullName evidence="3">Coiled-coil SMC6 And NSE5 INteracting (CANIN) domain-containing protein</fullName>
    </recommendedName>
</protein>
<gene>
    <name evidence="4" type="ORF">DNTS_032746</name>
</gene>
<dbReference type="EMBL" id="SRMA01026792">
    <property type="protein sequence ID" value="TRY69628.1"/>
    <property type="molecule type" value="Genomic_DNA"/>
</dbReference>
<dbReference type="InterPro" id="IPR044276">
    <property type="entry name" value="CANIN_dom"/>
</dbReference>
<dbReference type="AlphaFoldDB" id="A0A553NW25"/>
<dbReference type="Proteomes" id="UP000316079">
    <property type="component" value="Unassembled WGS sequence"/>
</dbReference>
<feature type="compositionally biased region" description="Polar residues" evidence="2">
    <location>
        <begin position="55"/>
        <end position="73"/>
    </location>
</feature>
<dbReference type="OrthoDB" id="6158547at2759"/>